<dbReference type="SUPFAM" id="SSF51215">
    <property type="entry name" value="Regulatory protein AraC"/>
    <property type="match status" value="1"/>
</dbReference>
<proteinExistence type="predicted"/>
<dbReference type="InterPro" id="IPR050204">
    <property type="entry name" value="AraC_XylS_family_regulators"/>
</dbReference>
<dbReference type="InterPro" id="IPR018062">
    <property type="entry name" value="HTH_AraC-typ_CS"/>
</dbReference>
<evidence type="ECO:0000256" key="2">
    <source>
        <dbReference type="ARBA" id="ARBA00023125"/>
    </source>
</evidence>
<dbReference type="SMART" id="SM00342">
    <property type="entry name" value="HTH_ARAC"/>
    <property type="match status" value="1"/>
</dbReference>
<evidence type="ECO:0000256" key="1">
    <source>
        <dbReference type="ARBA" id="ARBA00023015"/>
    </source>
</evidence>
<dbReference type="InterPro" id="IPR009057">
    <property type="entry name" value="Homeodomain-like_sf"/>
</dbReference>
<dbReference type="PROSITE" id="PS00041">
    <property type="entry name" value="HTH_ARAC_FAMILY_1"/>
    <property type="match status" value="1"/>
</dbReference>
<name>A0A1H1SN02_9ACTN</name>
<keyword evidence="1" id="KW-0805">Transcription regulation</keyword>
<protein>
    <submittedName>
        <fullName evidence="6">AraC family transcriptional regulator, arabinose operon regulatory protein</fullName>
    </submittedName>
</protein>
<keyword evidence="2" id="KW-0238">DNA-binding</keyword>
<evidence type="ECO:0000313" key="7">
    <source>
        <dbReference type="Proteomes" id="UP000199092"/>
    </source>
</evidence>
<feature type="domain" description="HTH araC/xylS-type" evidence="5">
    <location>
        <begin position="176"/>
        <end position="274"/>
    </location>
</feature>
<dbReference type="InterPro" id="IPR003313">
    <property type="entry name" value="AraC-bd"/>
</dbReference>
<keyword evidence="7" id="KW-1185">Reference proteome</keyword>
<accession>A0A1H1SN02</accession>
<evidence type="ECO:0000259" key="5">
    <source>
        <dbReference type="PROSITE" id="PS01124"/>
    </source>
</evidence>
<dbReference type="InterPro" id="IPR020449">
    <property type="entry name" value="Tscrpt_reg_AraC-type_HTH"/>
</dbReference>
<dbReference type="GO" id="GO:0043565">
    <property type="term" value="F:sequence-specific DNA binding"/>
    <property type="evidence" value="ECO:0007669"/>
    <property type="project" value="InterPro"/>
</dbReference>
<dbReference type="InterPro" id="IPR037923">
    <property type="entry name" value="HTH-like"/>
</dbReference>
<organism evidence="6 7">
    <name type="scientific">Friedmanniella luteola</name>
    <dbReference type="NCBI Taxonomy" id="546871"/>
    <lineage>
        <taxon>Bacteria</taxon>
        <taxon>Bacillati</taxon>
        <taxon>Actinomycetota</taxon>
        <taxon>Actinomycetes</taxon>
        <taxon>Propionibacteriales</taxon>
        <taxon>Nocardioidaceae</taxon>
        <taxon>Friedmanniella</taxon>
    </lineage>
</organism>
<dbReference type="PROSITE" id="PS01124">
    <property type="entry name" value="HTH_ARAC_FAMILY_2"/>
    <property type="match status" value="1"/>
</dbReference>
<dbReference type="EMBL" id="LT629749">
    <property type="protein sequence ID" value="SDS49387.1"/>
    <property type="molecule type" value="Genomic_DNA"/>
</dbReference>
<evidence type="ECO:0000256" key="4">
    <source>
        <dbReference type="ARBA" id="ARBA00023163"/>
    </source>
</evidence>
<dbReference type="AlphaFoldDB" id="A0A1H1SN02"/>
<evidence type="ECO:0000256" key="3">
    <source>
        <dbReference type="ARBA" id="ARBA00023159"/>
    </source>
</evidence>
<dbReference type="Gene3D" id="1.10.10.60">
    <property type="entry name" value="Homeodomain-like"/>
    <property type="match status" value="2"/>
</dbReference>
<dbReference type="SUPFAM" id="SSF46689">
    <property type="entry name" value="Homeodomain-like"/>
    <property type="match status" value="2"/>
</dbReference>
<reference evidence="6 7" key="1">
    <citation type="submission" date="2016-10" db="EMBL/GenBank/DDBJ databases">
        <authorList>
            <person name="de Groot N.N."/>
        </authorList>
    </citation>
    <scope>NUCLEOTIDE SEQUENCE [LARGE SCALE GENOMIC DNA]</scope>
    <source>
        <strain evidence="6 7">DSM 21741</strain>
    </source>
</reference>
<dbReference type="InterPro" id="IPR018060">
    <property type="entry name" value="HTH_AraC"/>
</dbReference>
<dbReference type="PRINTS" id="PR00032">
    <property type="entry name" value="HTHARAC"/>
</dbReference>
<dbReference type="Gene3D" id="2.60.120.280">
    <property type="entry name" value="Regulatory protein AraC"/>
    <property type="match status" value="1"/>
</dbReference>
<dbReference type="GO" id="GO:0003700">
    <property type="term" value="F:DNA-binding transcription factor activity"/>
    <property type="evidence" value="ECO:0007669"/>
    <property type="project" value="InterPro"/>
</dbReference>
<dbReference type="Proteomes" id="UP000199092">
    <property type="component" value="Chromosome I"/>
</dbReference>
<sequence length="282" mass="30405">MMGDPAGVPTETATPTVPRVLTGSFAEGPSYVTWRSRGTTDWLVVHTTGGRGRFGAVDGRSLVVGRGDLVLLRPGVRHDYGTAAGADGWELQWAHVHPRPDWAPLLDWPEALPGVRHLHLAGEVHARVRESFARATALGQGGLAQAELFALNALETALLWAATQVPGTSTLDPRLISVLEDVGARLAEPLTVAGLARRAGLSPSRLTHLFSEQLGVPPMRFVERQRMQAARQLLELTSRPVAEVARAVGYDDPLYFSTRFRRHTGCSPTAHRARSTGALPSS</sequence>
<keyword evidence="4" id="KW-0804">Transcription</keyword>
<dbReference type="Pfam" id="PF02311">
    <property type="entry name" value="AraC_binding"/>
    <property type="match status" value="1"/>
</dbReference>
<gene>
    <name evidence="6" type="ORF">SAMN04488543_1836</name>
</gene>
<dbReference type="PANTHER" id="PTHR46796">
    <property type="entry name" value="HTH-TYPE TRANSCRIPTIONAL ACTIVATOR RHAS-RELATED"/>
    <property type="match status" value="1"/>
</dbReference>
<dbReference type="STRING" id="546871.SAMN04488543_1836"/>
<evidence type="ECO:0000313" key="6">
    <source>
        <dbReference type="EMBL" id="SDS49387.1"/>
    </source>
</evidence>
<dbReference type="Pfam" id="PF12833">
    <property type="entry name" value="HTH_18"/>
    <property type="match status" value="1"/>
</dbReference>
<keyword evidence="3" id="KW-0010">Activator</keyword>